<dbReference type="PANTHER" id="PTHR34294">
    <property type="entry name" value="TRANSCRIPTIONAL REGULATOR-RELATED"/>
    <property type="match status" value="1"/>
</dbReference>
<evidence type="ECO:0000256" key="4">
    <source>
        <dbReference type="ARBA" id="ARBA00023163"/>
    </source>
</evidence>
<organism evidence="6 7">
    <name type="scientific">Rubrimonas cliftonensis</name>
    <dbReference type="NCBI Taxonomy" id="89524"/>
    <lineage>
        <taxon>Bacteria</taxon>
        <taxon>Pseudomonadati</taxon>
        <taxon>Pseudomonadota</taxon>
        <taxon>Alphaproteobacteria</taxon>
        <taxon>Rhodobacterales</taxon>
        <taxon>Paracoccaceae</taxon>
        <taxon>Rubrimonas</taxon>
    </lineage>
</organism>
<dbReference type="Pfam" id="PF04198">
    <property type="entry name" value="Sugar-bind"/>
    <property type="match status" value="1"/>
</dbReference>
<comment type="similarity">
    <text evidence="1">Belongs to the SorC transcriptional regulatory family.</text>
</comment>
<feature type="domain" description="Sugar-binding" evidence="5">
    <location>
        <begin position="63"/>
        <end position="317"/>
    </location>
</feature>
<dbReference type="GO" id="GO:0003677">
    <property type="term" value="F:DNA binding"/>
    <property type="evidence" value="ECO:0007669"/>
    <property type="project" value="UniProtKB-KW"/>
</dbReference>
<proteinExistence type="inferred from homology"/>
<dbReference type="InterPro" id="IPR051054">
    <property type="entry name" value="SorC_transcr_regulators"/>
</dbReference>
<dbReference type="PANTHER" id="PTHR34294:SF1">
    <property type="entry name" value="TRANSCRIPTIONAL REGULATOR LSRR"/>
    <property type="match status" value="1"/>
</dbReference>
<evidence type="ECO:0000313" key="6">
    <source>
        <dbReference type="EMBL" id="SEA51183.1"/>
    </source>
</evidence>
<evidence type="ECO:0000256" key="3">
    <source>
        <dbReference type="ARBA" id="ARBA00023125"/>
    </source>
</evidence>
<dbReference type="STRING" id="89524.SAMN05444370_10627"/>
<name>A0A1H4BSU4_9RHOB</name>
<accession>A0A1H4BSU4</accession>
<dbReference type="InterPro" id="IPR036388">
    <property type="entry name" value="WH-like_DNA-bd_sf"/>
</dbReference>
<keyword evidence="3 6" id="KW-0238">DNA-binding</keyword>
<reference evidence="6 7" key="1">
    <citation type="submission" date="2016-10" db="EMBL/GenBank/DDBJ databases">
        <authorList>
            <person name="de Groot N.N."/>
        </authorList>
    </citation>
    <scope>NUCLEOTIDE SEQUENCE [LARGE SCALE GENOMIC DNA]</scope>
    <source>
        <strain evidence="6 7">DSM 15345</strain>
    </source>
</reference>
<dbReference type="Gene3D" id="3.40.50.1360">
    <property type="match status" value="1"/>
</dbReference>
<dbReference type="GO" id="GO:0030246">
    <property type="term" value="F:carbohydrate binding"/>
    <property type="evidence" value="ECO:0007669"/>
    <property type="project" value="InterPro"/>
</dbReference>
<gene>
    <name evidence="6" type="ORF">SAMN05444370_10627</name>
</gene>
<evidence type="ECO:0000313" key="7">
    <source>
        <dbReference type="Proteomes" id="UP000198703"/>
    </source>
</evidence>
<keyword evidence="2" id="KW-0805">Transcription regulation</keyword>
<dbReference type="SUPFAM" id="SSF100950">
    <property type="entry name" value="NagB/RpiA/CoA transferase-like"/>
    <property type="match status" value="1"/>
</dbReference>
<keyword evidence="7" id="KW-1185">Reference proteome</keyword>
<dbReference type="OrthoDB" id="7065657at2"/>
<dbReference type="EMBL" id="FNQM01000006">
    <property type="protein sequence ID" value="SEA51183.1"/>
    <property type="molecule type" value="Genomic_DNA"/>
</dbReference>
<dbReference type="RefSeq" id="WP_093253428.1">
    <property type="nucleotide sequence ID" value="NZ_FNQM01000006.1"/>
</dbReference>
<dbReference type="InterPro" id="IPR037171">
    <property type="entry name" value="NagB/RpiA_transferase-like"/>
</dbReference>
<evidence type="ECO:0000259" key="5">
    <source>
        <dbReference type="Pfam" id="PF04198"/>
    </source>
</evidence>
<evidence type="ECO:0000256" key="2">
    <source>
        <dbReference type="ARBA" id="ARBA00023015"/>
    </source>
</evidence>
<dbReference type="InterPro" id="IPR007324">
    <property type="entry name" value="Sugar-bd_dom_put"/>
</dbReference>
<dbReference type="AlphaFoldDB" id="A0A1H4BSU4"/>
<evidence type="ECO:0000256" key="1">
    <source>
        <dbReference type="ARBA" id="ARBA00010466"/>
    </source>
</evidence>
<dbReference type="Gene3D" id="1.10.10.10">
    <property type="entry name" value="Winged helix-like DNA-binding domain superfamily/Winged helix DNA-binding domain"/>
    <property type="match status" value="1"/>
</dbReference>
<protein>
    <submittedName>
        <fullName evidence="6">DNA-binding transcriptional regulator LsrR, DeoR family</fullName>
    </submittedName>
</protein>
<sequence>MSEAGDGQSRRRDQAARAAWLYFMRGRTQDEIAAALDVSRQAAQRLVAFAVSEKLIKFRLDHPIAACLELGAALAERHGLAFCDVAPSDPAAPGAVEGVAQCVADRLARALAAKEPVTLCVGTGRTLRAAVEQVEPMERPAHTIVSLVGAMSSGGRASPYDVVMRLADRVGAQRFPMPCPVIAETEAERAAFLAQRAVAAISALREDAAASFVGVGEIGWGAPIHDDGFLSDADVASLLEAGAVGEITGWSFDAGGRVLEGGVNARVASLSLETPPKRPTALVGAGARKLPPIRAALAGGLATALITDEATARALLEAR</sequence>
<keyword evidence="4" id="KW-0804">Transcription</keyword>
<dbReference type="Proteomes" id="UP000198703">
    <property type="component" value="Unassembled WGS sequence"/>
</dbReference>